<protein>
    <submittedName>
        <fullName evidence="5">TetR/AcrR family transcriptional regulator</fullName>
    </submittedName>
</protein>
<organism evidence="5 6">
    <name type="scientific">[Mycobacterium] fortunisiensis</name>
    <dbReference type="NCBI Taxonomy" id="2600579"/>
    <lineage>
        <taxon>Bacteria</taxon>
        <taxon>Bacillati</taxon>
        <taxon>Actinomycetota</taxon>
        <taxon>Actinomycetes</taxon>
        <taxon>Mycobacteriales</taxon>
        <taxon>Mycobacteriaceae</taxon>
        <taxon>Mycolicibacterium</taxon>
    </lineage>
</organism>
<evidence type="ECO:0000256" key="1">
    <source>
        <dbReference type="ARBA" id="ARBA00023125"/>
    </source>
</evidence>
<dbReference type="PANTHER" id="PTHR30055">
    <property type="entry name" value="HTH-TYPE TRANSCRIPTIONAL REGULATOR RUTR"/>
    <property type="match status" value="1"/>
</dbReference>
<dbReference type="PROSITE" id="PS50977">
    <property type="entry name" value="HTH_TETR_2"/>
    <property type="match status" value="1"/>
</dbReference>
<evidence type="ECO:0000256" key="2">
    <source>
        <dbReference type="PROSITE-ProRule" id="PRU00335"/>
    </source>
</evidence>
<evidence type="ECO:0000259" key="4">
    <source>
        <dbReference type="PROSITE" id="PS50977"/>
    </source>
</evidence>
<gene>
    <name evidence="5" type="ORF">FR943_05480</name>
</gene>
<evidence type="ECO:0000313" key="5">
    <source>
        <dbReference type="EMBL" id="MBU9763292.1"/>
    </source>
</evidence>
<feature type="DNA-binding region" description="H-T-H motif" evidence="2">
    <location>
        <begin position="44"/>
        <end position="63"/>
    </location>
</feature>
<dbReference type="RefSeq" id="WP_217155314.1">
    <property type="nucleotide sequence ID" value="NZ_VOMB01000006.1"/>
</dbReference>
<keyword evidence="6" id="KW-1185">Reference proteome</keyword>
<sequence>MNSPAASVQADTSPDKAHDKNSFRSRLLDALVESIVEVGYQNTTVADIVRRAKTSRRTFYEHFDSREACFVALLTTVNSQHVRGIATAVDQTAPWQDQVRQAVEAWIASYQAHPELMVAWIRDMPALGASARALQRESMEKFVAMVQAMTSTEVFRSAGVSISRRRTIMMLGGLRELTAITVESGGQVGDITEDAVQACTALLTPLS</sequence>
<dbReference type="Pfam" id="PF00440">
    <property type="entry name" value="TetR_N"/>
    <property type="match status" value="1"/>
</dbReference>
<reference evidence="5 6" key="1">
    <citation type="journal article" date="2021" name="Sci. Rep.">
        <title>Phenotypic and genomic hallmarks of a novel, potentially pathogenic rapidly growing Mycobacterium species related to the Mycobacterium fortuitum complex.</title>
        <authorList>
            <person name="Gharbi R."/>
            <person name="Khanna V."/>
            <person name="Frigui W."/>
            <person name="Mhenni B."/>
            <person name="Brosch R."/>
            <person name="Mardassi H."/>
        </authorList>
    </citation>
    <scope>NUCLEOTIDE SEQUENCE [LARGE SCALE GENOMIC DNA]</scope>
    <source>
        <strain evidence="5 6">TNTM28</strain>
    </source>
</reference>
<feature type="region of interest" description="Disordered" evidence="3">
    <location>
        <begin position="1"/>
        <end position="20"/>
    </location>
</feature>
<comment type="caution">
    <text evidence="5">The sequence shown here is derived from an EMBL/GenBank/DDBJ whole genome shotgun (WGS) entry which is preliminary data.</text>
</comment>
<dbReference type="InterPro" id="IPR050109">
    <property type="entry name" value="HTH-type_TetR-like_transc_reg"/>
</dbReference>
<keyword evidence="1 2" id="KW-0238">DNA-binding</keyword>
<feature type="domain" description="HTH tetR-type" evidence="4">
    <location>
        <begin position="21"/>
        <end position="81"/>
    </location>
</feature>
<name>A0ABS6KI82_9MYCO</name>
<dbReference type="PANTHER" id="PTHR30055:SF187">
    <property type="entry name" value="TRANSCRIPTIONAL REGULATORY PROTEIN"/>
    <property type="match status" value="1"/>
</dbReference>
<proteinExistence type="predicted"/>
<evidence type="ECO:0000256" key="3">
    <source>
        <dbReference type="SAM" id="MobiDB-lite"/>
    </source>
</evidence>
<dbReference type="EMBL" id="VOMB01000006">
    <property type="protein sequence ID" value="MBU9763292.1"/>
    <property type="molecule type" value="Genomic_DNA"/>
</dbReference>
<evidence type="ECO:0000313" key="6">
    <source>
        <dbReference type="Proteomes" id="UP000812982"/>
    </source>
</evidence>
<dbReference type="InterPro" id="IPR001647">
    <property type="entry name" value="HTH_TetR"/>
</dbReference>
<dbReference type="Proteomes" id="UP000812982">
    <property type="component" value="Unassembled WGS sequence"/>
</dbReference>
<accession>A0ABS6KI82</accession>
<feature type="compositionally biased region" description="Polar residues" evidence="3">
    <location>
        <begin position="1"/>
        <end position="12"/>
    </location>
</feature>